<keyword evidence="2" id="KW-1185">Reference proteome</keyword>
<dbReference type="GeneID" id="80557817"/>
<proteinExistence type="predicted"/>
<accession>A0ABM7NR22</accession>
<protein>
    <submittedName>
        <fullName evidence="1">Uncharacterized protein</fullName>
    </submittedName>
</protein>
<dbReference type="Proteomes" id="UP001321479">
    <property type="component" value="Segment"/>
</dbReference>
<reference evidence="1 2" key="1">
    <citation type="submission" date="2021-02" db="EMBL/GenBank/DDBJ databases">
        <title>Cotonvirus japonicus, which uses Golgi apparatus of host cells for its virion factory, phylogenetically links tailed tupanvirus and icosahedral mimivirus.</title>
        <authorList>
            <person name="Takahashi H."/>
            <person name="Fukaya S."/>
            <person name="Song C."/>
            <person name="Murata K."/>
            <person name="Takemura M."/>
        </authorList>
    </citation>
    <scope>NUCLEOTIDE SEQUENCE [LARGE SCALE GENOMIC DNA]</scope>
</reference>
<evidence type="ECO:0000313" key="2">
    <source>
        <dbReference type="Proteomes" id="UP001321479"/>
    </source>
</evidence>
<name>A0ABM7NR22_9VIRU</name>
<sequence length="238" mass="28364">MNKYITYILTQVKTSSPIPIIGDDIPDIEENISNELQKTLKKILTKLIEQDFCLDNINDDNDDRDSDLDNDYFVNLRIGGKKLNSDIKKNLDSIIETIIYNYVNIKCRQEYINGNRETAISYFPYIDVNYNYYKNSKDQHSILYYATSKEDIEVIKIILEKKPHDYYEIRKTENFEIIGLYIDYICDNKIDNQDQGNYRFYLFSTNNQKEFIIRHPRAKDFLGRSYDDIAEKYFNSNF</sequence>
<evidence type="ECO:0000313" key="1">
    <source>
        <dbReference type="EMBL" id="BCS82612.1"/>
    </source>
</evidence>
<dbReference type="EMBL" id="AP024483">
    <property type="protein sequence ID" value="BCS82612.1"/>
    <property type="molecule type" value="Genomic_DNA"/>
</dbReference>
<dbReference type="RefSeq" id="YP_010841220.1">
    <property type="nucleotide sequence ID" value="NC_079139.1"/>
</dbReference>
<organism evidence="1 2">
    <name type="scientific">Cotonvirus japonicus</name>
    <dbReference type="NCBI Taxonomy" id="2811091"/>
    <lineage>
        <taxon>Viruses</taxon>
        <taxon>Varidnaviria</taxon>
        <taxon>Bamfordvirae</taxon>
        <taxon>Nucleocytoviricota</taxon>
        <taxon>Megaviricetes</taxon>
        <taxon>Imitervirales</taxon>
        <taxon>Mimiviridae</taxon>
        <taxon>Megamimivirinae</taxon>
        <taxon>Cotonvirus</taxon>
        <taxon>Cotonvirus japonicum</taxon>
    </lineage>
</organism>